<reference evidence="1 2" key="1">
    <citation type="submission" date="2019-03" db="EMBL/GenBank/DDBJ databases">
        <title>Genomic Encyclopedia of Type Strains, Phase IV (KMG-IV): sequencing the most valuable type-strain genomes for metagenomic binning, comparative biology and taxonomic classification.</title>
        <authorList>
            <person name="Goeker M."/>
        </authorList>
    </citation>
    <scope>NUCLEOTIDE SEQUENCE [LARGE SCALE GENOMIC DNA]</scope>
    <source>
        <strain evidence="1 2">DSM 25894</strain>
    </source>
</reference>
<keyword evidence="2" id="KW-1185">Reference proteome</keyword>
<dbReference type="Proteomes" id="UP000294650">
    <property type="component" value="Unassembled WGS sequence"/>
</dbReference>
<comment type="caution">
    <text evidence="1">The sequence shown here is derived from an EMBL/GenBank/DDBJ whole genome shotgun (WGS) entry which is preliminary data.</text>
</comment>
<dbReference type="EMBL" id="SMAN01000015">
    <property type="protein sequence ID" value="TCT19989.1"/>
    <property type="molecule type" value="Genomic_DNA"/>
</dbReference>
<organism evidence="1 2">
    <name type="scientific">Melghiribacillus thermohalophilus</name>
    <dbReference type="NCBI Taxonomy" id="1324956"/>
    <lineage>
        <taxon>Bacteria</taxon>
        <taxon>Bacillati</taxon>
        <taxon>Bacillota</taxon>
        <taxon>Bacilli</taxon>
        <taxon>Bacillales</taxon>
        <taxon>Bacillaceae</taxon>
        <taxon>Melghiribacillus</taxon>
    </lineage>
</organism>
<name>A0A4R3N070_9BACI</name>
<gene>
    <name evidence="1" type="ORF">EDD68_11539</name>
</gene>
<accession>A0A4R3N070</accession>
<dbReference type="AlphaFoldDB" id="A0A4R3N070"/>
<evidence type="ECO:0000313" key="2">
    <source>
        <dbReference type="Proteomes" id="UP000294650"/>
    </source>
</evidence>
<proteinExistence type="predicted"/>
<protein>
    <submittedName>
        <fullName evidence="1">Uncharacterized protein</fullName>
    </submittedName>
</protein>
<evidence type="ECO:0000313" key="1">
    <source>
        <dbReference type="EMBL" id="TCT19989.1"/>
    </source>
</evidence>
<sequence>MNGYNPYMHMPAHGQMMSPSYGMMDQPDYQKQVHDQCKNSMLQFVMIEMNDGNTYDGIIEDVDDDHVVLLIPEGDKDWSYRKDSDQNDEDRQFGFGGFSGYGYGGYGYPGYGYGVPRRFRRFRRYRFPFFGIRRLLYPFFF</sequence>